<dbReference type="GO" id="GO:0003924">
    <property type="term" value="F:GTPase activity"/>
    <property type="evidence" value="ECO:0007669"/>
    <property type="project" value="InterPro"/>
</dbReference>
<dbReference type="PANTHER" id="PTHR11566:SF66">
    <property type="entry name" value="INTERFERON-INDUCED GTP-BINDING PROTEIN MX"/>
    <property type="match status" value="1"/>
</dbReference>
<keyword evidence="1" id="KW-0547">Nucleotide-binding</keyword>
<dbReference type="OrthoDB" id="5061070at2759"/>
<dbReference type="InterPro" id="IPR045063">
    <property type="entry name" value="Dynamin_N"/>
</dbReference>
<gene>
    <name evidence="6" type="ORF">CONLIGDRAFT_702596</name>
</gene>
<keyword evidence="2" id="KW-0342">GTP-binding</keyword>
<dbReference type="PROSITE" id="PS51388">
    <property type="entry name" value="GED"/>
    <property type="match status" value="1"/>
</dbReference>
<dbReference type="Pfam" id="PF00350">
    <property type="entry name" value="Dynamin_N"/>
    <property type="match status" value="1"/>
</dbReference>
<dbReference type="GO" id="GO:0006897">
    <property type="term" value="P:endocytosis"/>
    <property type="evidence" value="ECO:0007669"/>
    <property type="project" value="TreeGrafter"/>
</dbReference>
<evidence type="ECO:0000256" key="1">
    <source>
        <dbReference type="ARBA" id="ARBA00022741"/>
    </source>
</evidence>
<dbReference type="GO" id="GO:0016020">
    <property type="term" value="C:membrane"/>
    <property type="evidence" value="ECO:0007669"/>
    <property type="project" value="TreeGrafter"/>
</dbReference>
<dbReference type="Gene3D" id="3.40.50.300">
    <property type="entry name" value="P-loop containing nucleotide triphosphate hydrolases"/>
    <property type="match status" value="1"/>
</dbReference>
<name>A0A1J7ISG4_9PEZI</name>
<dbReference type="STRING" id="1408157.A0A1J7ISG4"/>
<dbReference type="CDD" id="cd08771">
    <property type="entry name" value="DLP_1"/>
    <property type="match status" value="1"/>
</dbReference>
<dbReference type="SUPFAM" id="SSF52540">
    <property type="entry name" value="P-loop containing nucleoside triphosphate hydrolases"/>
    <property type="match status" value="1"/>
</dbReference>
<dbReference type="InterPro" id="IPR027417">
    <property type="entry name" value="P-loop_NTPase"/>
</dbReference>
<dbReference type="SMART" id="SM00053">
    <property type="entry name" value="DYNc"/>
    <property type="match status" value="1"/>
</dbReference>
<organism evidence="6 7">
    <name type="scientific">Coniochaeta ligniaria NRRL 30616</name>
    <dbReference type="NCBI Taxonomy" id="1408157"/>
    <lineage>
        <taxon>Eukaryota</taxon>
        <taxon>Fungi</taxon>
        <taxon>Dikarya</taxon>
        <taxon>Ascomycota</taxon>
        <taxon>Pezizomycotina</taxon>
        <taxon>Sordariomycetes</taxon>
        <taxon>Sordariomycetidae</taxon>
        <taxon>Coniochaetales</taxon>
        <taxon>Coniochaetaceae</taxon>
        <taxon>Coniochaeta</taxon>
    </lineage>
</organism>
<dbReference type="InterPro" id="IPR000375">
    <property type="entry name" value="Dynamin_stalk"/>
</dbReference>
<proteinExistence type="predicted"/>
<feature type="domain" description="GED" evidence="4">
    <location>
        <begin position="576"/>
        <end position="667"/>
    </location>
</feature>
<dbReference type="PANTHER" id="PTHR11566">
    <property type="entry name" value="DYNAMIN"/>
    <property type="match status" value="1"/>
</dbReference>
<dbReference type="GO" id="GO:0005874">
    <property type="term" value="C:microtubule"/>
    <property type="evidence" value="ECO:0007669"/>
    <property type="project" value="TreeGrafter"/>
</dbReference>
<dbReference type="InterPro" id="IPR020850">
    <property type="entry name" value="GED_dom"/>
</dbReference>
<dbReference type="GO" id="GO:0016559">
    <property type="term" value="P:peroxisome fission"/>
    <property type="evidence" value="ECO:0007669"/>
    <property type="project" value="TreeGrafter"/>
</dbReference>
<dbReference type="Pfam" id="PF01031">
    <property type="entry name" value="Dynamin_M"/>
    <property type="match status" value="1"/>
</dbReference>
<evidence type="ECO:0000313" key="6">
    <source>
        <dbReference type="EMBL" id="OIW30107.1"/>
    </source>
</evidence>
<dbReference type="PROSITE" id="PS51718">
    <property type="entry name" value="G_DYNAMIN_2"/>
    <property type="match status" value="1"/>
</dbReference>
<keyword evidence="7" id="KW-1185">Reference proteome</keyword>
<dbReference type="PRINTS" id="PR00195">
    <property type="entry name" value="DYNAMIN"/>
</dbReference>
<reference evidence="6 7" key="1">
    <citation type="submission" date="2016-10" db="EMBL/GenBank/DDBJ databases">
        <title>Draft genome sequence of Coniochaeta ligniaria NRRL30616, a lignocellulolytic fungus for bioabatement of inhibitors in plant biomass hydrolysates.</title>
        <authorList>
            <consortium name="DOE Joint Genome Institute"/>
            <person name="Jimenez D.J."/>
            <person name="Hector R.E."/>
            <person name="Riley R."/>
            <person name="Sun H."/>
            <person name="Grigoriev I.V."/>
            <person name="Van Elsas J.D."/>
            <person name="Nichols N.N."/>
        </authorList>
    </citation>
    <scope>NUCLEOTIDE SEQUENCE [LARGE SCALE GENOMIC DNA]</scope>
    <source>
        <strain evidence="6 7">NRRL 30616</strain>
    </source>
</reference>
<accession>A0A1J7ISG4</accession>
<evidence type="ECO:0000256" key="3">
    <source>
        <dbReference type="SAM" id="Coils"/>
    </source>
</evidence>
<dbReference type="EMBL" id="KV875097">
    <property type="protein sequence ID" value="OIW30107.1"/>
    <property type="molecule type" value="Genomic_DNA"/>
</dbReference>
<dbReference type="InterPro" id="IPR030381">
    <property type="entry name" value="G_DYNAMIN_dom"/>
</dbReference>
<dbReference type="AlphaFoldDB" id="A0A1J7ISG4"/>
<dbReference type="InParanoid" id="A0A1J7ISG4"/>
<evidence type="ECO:0000259" key="4">
    <source>
        <dbReference type="PROSITE" id="PS51388"/>
    </source>
</evidence>
<dbReference type="GO" id="GO:0005739">
    <property type="term" value="C:mitochondrion"/>
    <property type="evidence" value="ECO:0007669"/>
    <property type="project" value="TreeGrafter"/>
</dbReference>
<dbReference type="GO" id="GO:0005525">
    <property type="term" value="F:GTP binding"/>
    <property type="evidence" value="ECO:0007669"/>
    <property type="project" value="InterPro"/>
</dbReference>
<feature type="domain" description="Dynamin-type G" evidence="5">
    <location>
        <begin position="36"/>
        <end position="331"/>
    </location>
</feature>
<dbReference type="Proteomes" id="UP000182658">
    <property type="component" value="Unassembled WGS sequence"/>
</dbReference>
<dbReference type="InterPro" id="IPR022812">
    <property type="entry name" value="Dynamin"/>
</dbReference>
<dbReference type="GO" id="GO:0008017">
    <property type="term" value="F:microtubule binding"/>
    <property type="evidence" value="ECO:0007669"/>
    <property type="project" value="TreeGrafter"/>
</dbReference>
<sequence>MAGSLTGCSLGVHGLGDDQAKLLDLMDKIQFAKISTDKLPQIVVVGDQSSGKSSVLTSLTGIPFIRSNLACTRFATEIRLRRSGRSSTTVWIMSDESRPKQERKALEAFRKEVSSDTPEILTGLMREASELISPSHGRNNDAQRIRFAAKDKLIIEKSGPDQPLLTLVDLPGLVKVPSSEQTAEDLQMIDALSDMYMKDPMTIILAVVSGNIDFVQGIILDKVARFDTKGHRTIGVLTKPDLTDVQGYTDKYLGLVTRQDDNTNYHFKLGWYVLRNPGHSSDPTMEERQREEADFFSKGKWATIPPSMRGADALRAQLSIQLQRAIVRRLPSLQRQIQEADAECTAKLDELGVGLNDPKQCTVELGRLFALSDSLVLPAVDGTYRNPPRQHFFRDEHDPKGTPAQNLRARVLQESESFANHFRQLGRRLTFVGENGVIDVQAKKEFARKVAEPLLPQIRGRELPGDPNTRAPYILFRNHSKEWPVLAQKYQDNVTAICRAFLAELLGYAWPTRMRLPLREYFLKAKLSNMSVLAKAELENLNSDKYEIQPFDPDYEECMKKVILDTAEKNEVLTDAERVVEQMIAYYKLVERIFIRNVIYQVVERHLLMGIRQMFESVGVHNMADETIVAITADDAATREARNNLKMRKEKIQEAREICAEIETRRDLQLVSSGAL</sequence>
<dbReference type="InterPro" id="IPR001401">
    <property type="entry name" value="Dynamin_GTPase"/>
</dbReference>
<dbReference type="GO" id="GO:0000266">
    <property type="term" value="P:mitochondrial fission"/>
    <property type="evidence" value="ECO:0007669"/>
    <property type="project" value="TreeGrafter"/>
</dbReference>
<evidence type="ECO:0000313" key="7">
    <source>
        <dbReference type="Proteomes" id="UP000182658"/>
    </source>
</evidence>
<evidence type="ECO:0000256" key="2">
    <source>
        <dbReference type="ARBA" id="ARBA00023134"/>
    </source>
</evidence>
<dbReference type="GO" id="GO:0048312">
    <property type="term" value="P:intracellular distribution of mitochondria"/>
    <property type="evidence" value="ECO:0007669"/>
    <property type="project" value="TreeGrafter"/>
</dbReference>
<keyword evidence="3" id="KW-0175">Coiled coil</keyword>
<feature type="coiled-coil region" evidence="3">
    <location>
        <begin position="638"/>
        <end position="665"/>
    </location>
</feature>
<evidence type="ECO:0000259" key="5">
    <source>
        <dbReference type="PROSITE" id="PS51718"/>
    </source>
</evidence>
<protein>
    <submittedName>
        <fullName evidence="6">Dynamin family protein</fullName>
    </submittedName>
</protein>